<dbReference type="InterPro" id="IPR013149">
    <property type="entry name" value="ADH-like_C"/>
</dbReference>
<dbReference type="SUPFAM" id="SSF50129">
    <property type="entry name" value="GroES-like"/>
    <property type="match status" value="1"/>
</dbReference>
<organism evidence="5 6">
    <name type="scientific">Gossypium barbadense</name>
    <name type="common">Sea Island cotton</name>
    <name type="synonym">Hibiscus barbadensis</name>
    <dbReference type="NCBI Taxonomy" id="3634"/>
    <lineage>
        <taxon>Eukaryota</taxon>
        <taxon>Viridiplantae</taxon>
        <taxon>Streptophyta</taxon>
        <taxon>Embryophyta</taxon>
        <taxon>Tracheophyta</taxon>
        <taxon>Spermatophyta</taxon>
        <taxon>Magnoliopsida</taxon>
        <taxon>eudicotyledons</taxon>
        <taxon>Gunneridae</taxon>
        <taxon>Pentapetalae</taxon>
        <taxon>rosids</taxon>
        <taxon>malvids</taxon>
        <taxon>Malvales</taxon>
        <taxon>Malvaceae</taxon>
        <taxon>Malvoideae</taxon>
        <taxon>Gossypium</taxon>
    </lineage>
</organism>
<dbReference type="AlphaFoldDB" id="A0A2P5Y6D1"/>
<dbReference type="OrthoDB" id="417550at2759"/>
<evidence type="ECO:0000256" key="2">
    <source>
        <dbReference type="ARBA" id="ARBA00022723"/>
    </source>
</evidence>
<evidence type="ECO:0000256" key="3">
    <source>
        <dbReference type="ARBA" id="ARBA00022833"/>
    </source>
</evidence>
<evidence type="ECO:0000256" key="1">
    <source>
        <dbReference type="ARBA" id="ARBA00011738"/>
    </source>
</evidence>
<dbReference type="InterPro" id="IPR036291">
    <property type="entry name" value="NAD(P)-bd_dom_sf"/>
</dbReference>
<name>A0A2P5Y6D1_GOSBA</name>
<gene>
    <name evidence="5" type="ORF">GOBAR_AA09497</name>
</gene>
<sequence>MASPSRCPHFKKAKEPRWNLIFECISQGSPPLSPIFSGPSGGTIPASLTSWDRFFTIIEPIYSELNLEFGTTFLVQQVMSVHDGPSTITFHLGGLALRYIHALLTHTLTGRRESTGVALRDLSHSTLRFTRHTGAVFDTYPSRLVFLSRYLEHDLYEDDRATIWSGPPQYRLVQSDIQHNPKDFTDDVIVEMTGGGVDRSVECTGSIQAMISAFECVQDGWEITVLVGVPNKDDAFKTHPVNLLNEKTLKGTFFGNYKPRSDIPAVVEKYMNKELELDKFITHIVPFSEINKAFELMLAGEGLRCVIRMDE</sequence>
<keyword evidence="3" id="KW-0862">Zinc</keyword>
<dbReference type="SUPFAM" id="SSF51735">
    <property type="entry name" value="NAD(P)-binding Rossmann-fold domains"/>
    <property type="match status" value="1"/>
</dbReference>
<dbReference type="GO" id="GO:0046294">
    <property type="term" value="P:formaldehyde catabolic process"/>
    <property type="evidence" value="ECO:0007669"/>
    <property type="project" value="TreeGrafter"/>
</dbReference>
<feature type="domain" description="Alcohol dehydrogenase-like C-terminal" evidence="4">
    <location>
        <begin position="185"/>
        <end position="268"/>
    </location>
</feature>
<dbReference type="Gene3D" id="3.90.180.10">
    <property type="entry name" value="Medium-chain alcohol dehydrogenases, catalytic domain"/>
    <property type="match status" value="1"/>
</dbReference>
<dbReference type="GO" id="GO:0008270">
    <property type="term" value="F:zinc ion binding"/>
    <property type="evidence" value="ECO:0007669"/>
    <property type="project" value="TreeGrafter"/>
</dbReference>
<evidence type="ECO:0000313" key="5">
    <source>
        <dbReference type="EMBL" id="PPS11142.1"/>
    </source>
</evidence>
<dbReference type="EMBL" id="KZ663631">
    <property type="protein sequence ID" value="PPS11142.1"/>
    <property type="molecule type" value="Genomic_DNA"/>
</dbReference>
<comment type="subunit">
    <text evidence="1">Homodimer.</text>
</comment>
<reference evidence="5 6" key="1">
    <citation type="submission" date="2015-01" db="EMBL/GenBank/DDBJ databases">
        <title>Genome of allotetraploid Gossypium barbadense reveals genomic plasticity and fiber elongation in cotton evolution.</title>
        <authorList>
            <person name="Chen X."/>
            <person name="Liu X."/>
            <person name="Zhao B."/>
            <person name="Zheng H."/>
            <person name="Hu Y."/>
            <person name="Lu G."/>
            <person name="Yang C."/>
            <person name="Chen J."/>
            <person name="Shan C."/>
            <person name="Zhang L."/>
            <person name="Zhou Y."/>
            <person name="Wang L."/>
            <person name="Guo W."/>
            <person name="Bai Y."/>
            <person name="Ruan J."/>
            <person name="Shangguan X."/>
            <person name="Mao Y."/>
            <person name="Jiang J."/>
            <person name="Zhu Y."/>
            <person name="Lei J."/>
            <person name="Kang H."/>
            <person name="Chen S."/>
            <person name="He X."/>
            <person name="Wang R."/>
            <person name="Wang Y."/>
            <person name="Chen J."/>
            <person name="Wang L."/>
            <person name="Yu S."/>
            <person name="Wang B."/>
            <person name="Wei J."/>
            <person name="Song S."/>
            <person name="Lu X."/>
            <person name="Gao Z."/>
            <person name="Gu W."/>
            <person name="Deng X."/>
            <person name="Ma D."/>
            <person name="Wang S."/>
            <person name="Liang W."/>
            <person name="Fang L."/>
            <person name="Cai C."/>
            <person name="Zhu X."/>
            <person name="Zhou B."/>
            <person name="Zhang Y."/>
            <person name="Chen Z."/>
            <person name="Xu S."/>
            <person name="Zhu R."/>
            <person name="Wang S."/>
            <person name="Zhang T."/>
            <person name="Zhao G."/>
        </authorList>
    </citation>
    <scope>NUCLEOTIDE SEQUENCE [LARGE SCALE GENOMIC DNA]</scope>
    <source>
        <strain evidence="6">cv. Xinhai21</strain>
        <tissue evidence="5">Leaf</tissue>
    </source>
</reference>
<dbReference type="GO" id="GO:0005829">
    <property type="term" value="C:cytosol"/>
    <property type="evidence" value="ECO:0007669"/>
    <property type="project" value="TreeGrafter"/>
</dbReference>
<dbReference type="PANTHER" id="PTHR43880:SF26">
    <property type="entry name" value="ALCOHOL DEHYDROGENASE CLASS-P"/>
    <property type="match status" value="1"/>
</dbReference>
<keyword evidence="2" id="KW-0479">Metal-binding</keyword>
<protein>
    <recommendedName>
        <fullName evidence="4">Alcohol dehydrogenase-like C-terminal domain-containing protein</fullName>
    </recommendedName>
</protein>
<evidence type="ECO:0000313" key="6">
    <source>
        <dbReference type="Proteomes" id="UP000239757"/>
    </source>
</evidence>
<dbReference type="Pfam" id="PF00107">
    <property type="entry name" value="ADH_zinc_N"/>
    <property type="match status" value="1"/>
</dbReference>
<dbReference type="Proteomes" id="UP000239757">
    <property type="component" value="Unassembled WGS sequence"/>
</dbReference>
<dbReference type="GO" id="GO:0051903">
    <property type="term" value="F:S-(hydroxymethyl)glutathione dehydrogenase [NAD(P)+] activity"/>
    <property type="evidence" value="ECO:0007669"/>
    <property type="project" value="TreeGrafter"/>
</dbReference>
<dbReference type="PANTHER" id="PTHR43880">
    <property type="entry name" value="ALCOHOL DEHYDROGENASE"/>
    <property type="match status" value="1"/>
</dbReference>
<evidence type="ECO:0000259" key="4">
    <source>
        <dbReference type="Pfam" id="PF00107"/>
    </source>
</evidence>
<dbReference type="Gene3D" id="3.40.50.720">
    <property type="entry name" value="NAD(P)-binding Rossmann-like Domain"/>
    <property type="match status" value="1"/>
</dbReference>
<accession>A0A2P5Y6D1</accession>
<dbReference type="InterPro" id="IPR011032">
    <property type="entry name" value="GroES-like_sf"/>
</dbReference>
<proteinExistence type="predicted"/>